<organism evidence="1 2">
    <name type="scientific">Chryseobacterium arthrosphaerae</name>
    <dbReference type="NCBI Taxonomy" id="651561"/>
    <lineage>
        <taxon>Bacteria</taxon>
        <taxon>Pseudomonadati</taxon>
        <taxon>Bacteroidota</taxon>
        <taxon>Flavobacteriia</taxon>
        <taxon>Flavobacteriales</taxon>
        <taxon>Weeksellaceae</taxon>
        <taxon>Chryseobacterium group</taxon>
        <taxon>Chryseobacterium</taxon>
    </lineage>
</organism>
<protein>
    <recommendedName>
        <fullName evidence="3">VCBS repeat-containing protein</fullName>
    </recommendedName>
</protein>
<dbReference type="NCBIfam" id="NF047539">
    <property type="entry name" value="XAC2610_fam"/>
    <property type="match status" value="1"/>
</dbReference>
<name>A0A3S0QSQ6_9FLAO</name>
<accession>A0A3S0QSQ6</accession>
<evidence type="ECO:0000313" key="1">
    <source>
        <dbReference type="EMBL" id="RTZ46009.1"/>
    </source>
</evidence>
<proteinExistence type="predicted"/>
<evidence type="ECO:0000313" key="2">
    <source>
        <dbReference type="Proteomes" id="UP000276953"/>
    </source>
</evidence>
<comment type="caution">
    <text evidence="1">The sequence shown here is derived from an EMBL/GenBank/DDBJ whole genome shotgun (WGS) entry which is preliminary data.</text>
</comment>
<gene>
    <name evidence="1" type="ORF">EJ377_15420</name>
</gene>
<dbReference type="Proteomes" id="UP000276953">
    <property type="component" value="Unassembled WGS sequence"/>
</dbReference>
<dbReference type="EMBL" id="RYFC01000003">
    <property type="protein sequence ID" value="RTZ46009.1"/>
    <property type="molecule type" value="Genomic_DNA"/>
</dbReference>
<sequence>MFNNSNTKVQTFVSDDLVIDLKPDQKPKPGKMMELAKDQSAIIIDDFNFDGTEDIALRNGNMGNYHSASYDVYVFNSTRMSFVKVKNLRNLHQTDLIFWC</sequence>
<reference evidence="1 2" key="1">
    <citation type="submission" date="2018-12" db="EMBL/GenBank/DDBJ databases">
        <title>Draft Genome Sequence of Chryseobacterium arthrosphaerae strain ED882-96 Isolated from the Blood of a Patient with Liver Cirrhosis in Taiwan.</title>
        <authorList>
            <person name="Lin J.-N."/>
            <person name="Lai C.-H."/>
            <person name="Yang C.-H."/>
            <person name="Huang Y.-H."/>
        </authorList>
    </citation>
    <scope>NUCLEOTIDE SEQUENCE [LARGE SCALE GENOMIC DNA]</scope>
    <source>
        <strain evidence="1 2">ED882-96</strain>
    </source>
</reference>
<dbReference type="AlphaFoldDB" id="A0A3S0QSQ6"/>
<evidence type="ECO:0008006" key="3">
    <source>
        <dbReference type="Google" id="ProtNLM"/>
    </source>
</evidence>
<dbReference type="InterPro" id="IPR058087">
    <property type="entry name" value="XAC2610_dom"/>
</dbReference>